<evidence type="ECO:0000313" key="5">
    <source>
        <dbReference type="EMBL" id="PWH86906.1"/>
    </source>
</evidence>
<dbReference type="AlphaFoldDB" id="A0A2U2XGI1"/>
<dbReference type="RefSeq" id="WP_109357984.1">
    <property type="nucleotide sequence ID" value="NZ_QFRJ01000001.1"/>
</dbReference>
<organism evidence="5 6">
    <name type="scientific">Brumimicrobium oceani</name>
    <dbReference type="NCBI Taxonomy" id="2100725"/>
    <lineage>
        <taxon>Bacteria</taxon>
        <taxon>Pseudomonadati</taxon>
        <taxon>Bacteroidota</taxon>
        <taxon>Flavobacteriia</taxon>
        <taxon>Flavobacteriales</taxon>
        <taxon>Crocinitomicaceae</taxon>
        <taxon>Brumimicrobium</taxon>
    </lineage>
</organism>
<evidence type="ECO:0000256" key="2">
    <source>
        <dbReference type="ARBA" id="ARBA00023125"/>
    </source>
</evidence>
<name>A0A2U2XGI1_9FLAO</name>
<reference evidence="5 6" key="2">
    <citation type="submission" date="2018-05" db="EMBL/GenBank/DDBJ databases">
        <authorList>
            <person name="Lanie J.A."/>
            <person name="Ng W.-L."/>
            <person name="Kazmierczak K.M."/>
            <person name="Andrzejewski T.M."/>
            <person name="Davidsen T.M."/>
            <person name="Wayne K.J."/>
            <person name="Tettelin H."/>
            <person name="Glass J.I."/>
            <person name="Rusch D."/>
            <person name="Podicherti R."/>
            <person name="Tsui H.-C.T."/>
            <person name="Winkler M.E."/>
        </authorList>
    </citation>
    <scope>NUCLEOTIDE SEQUENCE [LARGE SCALE GENOMIC DNA]</scope>
    <source>
        <strain evidence="5 6">C305</strain>
    </source>
</reference>
<dbReference type="InterPro" id="IPR010982">
    <property type="entry name" value="Lambda_DNA-bd_dom_sf"/>
</dbReference>
<dbReference type="PANTHER" id="PTHR40661:SF1">
    <property type="entry name" value="HTH CRO_C1-TYPE DOMAIN-CONTAINING PROTEIN"/>
    <property type="match status" value="1"/>
</dbReference>
<gene>
    <name evidence="5" type="ORF">DIT68_01205</name>
</gene>
<dbReference type="Proteomes" id="UP000245370">
    <property type="component" value="Unassembled WGS sequence"/>
</dbReference>
<keyword evidence="3" id="KW-0804">Transcription</keyword>
<evidence type="ECO:0000259" key="4">
    <source>
        <dbReference type="PROSITE" id="PS50943"/>
    </source>
</evidence>
<dbReference type="CDD" id="cd00093">
    <property type="entry name" value="HTH_XRE"/>
    <property type="match status" value="1"/>
</dbReference>
<dbReference type="SMART" id="SM00530">
    <property type="entry name" value="HTH_XRE"/>
    <property type="match status" value="1"/>
</dbReference>
<reference evidence="5 6" key="1">
    <citation type="submission" date="2018-05" db="EMBL/GenBank/DDBJ databases">
        <title>Brumimicrobium oceani sp. nov., isolated from coastal sediment.</title>
        <authorList>
            <person name="Kou Y."/>
        </authorList>
    </citation>
    <scope>NUCLEOTIDE SEQUENCE [LARGE SCALE GENOMIC DNA]</scope>
    <source>
        <strain evidence="5 6">C305</strain>
    </source>
</reference>
<dbReference type="SUPFAM" id="SSF47413">
    <property type="entry name" value="lambda repressor-like DNA-binding domains"/>
    <property type="match status" value="1"/>
</dbReference>
<dbReference type="EMBL" id="QFRJ01000001">
    <property type="protein sequence ID" value="PWH86906.1"/>
    <property type="molecule type" value="Genomic_DNA"/>
</dbReference>
<protein>
    <submittedName>
        <fullName evidence="5">DNA-binding protein</fullName>
    </submittedName>
</protein>
<keyword evidence="6" id="KW-1185">Reference proteome</keyword>
<keyword evidence="2 5" id="KW-0238">DNA-binding</keyword>
<sequence>MEIYLSSNLKLLRKNKKKSQEEVAQELGLTRSSYSGYENGVAEPGIENLVKMSKFYHIPMDDLLKKNLEDLTENDWEAIQEGVYSDIKGRKLRVLTAMVSEANDEVIEMIPQKASAGYTSGYADPDYIKVLPTFQLPFLKKDKKYRSFPIMGDSMPPVSSGSYVVAEYLQNWESIKNNQPYIIITKEEGIVFKIVNKIPGKANFLQLSSTNPMYEPYLIDINEVIEIWKFVNYISHDLPEVTISNDDMLKSVKSIQKQVNEMRLFINKDMH</sequence>
<dbReference type="Gene3D" id="1.10.260.40">
    <property type="entry name" value="lambda repressor-like DNA-binding domains"/>
    <property type="match status" value="1"/>
</dbReference>
<keyword evidence="1" id="KW-0805">Transcription regulation</keyword>
<accession>A0A2U2XGI1</accession>
<feature type="domain" description="HTH cro/C1-type" evidence="4">
    <location>
        <begin position="9"/>
        <end position="63"/>
    </location>
</feature>
<evidence type="ECO:0000256" key="3">
    <source>
        <dbReference type="ARBA" id="ARBA00023163"/>
    </source>
</evidence>
<evidence type="ECO:0000313" key="6">
    <source>
        <dbReference type="Proteomes" id="UP000245370"/>
    </source>
</evidence>
<dbReference type="OrthoDB" id="3831186at2"/>
<comment type="caution">
    <text evidence="5">The sequence shown here is derived from an EMBL/GenBank/DDBJ whole genome shotgun (WGS) entry which is preliminary data.</text>
</comment>
<dbReference type="Pfam" id="PF00717">
    <property type="entry name" value="Peptidase_S24"/>
    <property type="match status" value="1"/>
</dbReference>
<dbReference type="InterPro" id="IPR036286">
    <property type="entry name" value="LexA/Signal_pep-like_sf"/>
</dbReference>
<dbReference type="PROSITE" id="PS50943">
    <property type="entry name" value="HTH_CROC1"/>
    <property type="match status" value="1"/>
</dbReference>
<evidence type="ECO:0000256" key="1">
    <source>
        <dbReference type="ARBA" id="ARBA00023015"/>
    </source>
</evidence>
<dbReference type="InterPro" id="IPR001387">
    <property type="entry name" value="Cro/C1-type_HTH"/>
</dbReference>
<dbReference type="InterPro" id="IPR015927">
    <property type="entry name" value="Peptidase_S24_S26A/B/C"/>
</dbReference>
<dbReference type="SUPFAM" id="SSF51306">
    <property type="entry name" value="LexA/Signal peptidase"/>
    <property type="match status" value="1"/>
</dbReference>
<dbReference type="GO" id="GO:0003677">
    <property type="term" value="F:DNA binding"/>
    <property type="evidence" value="ECO:0007669"/>
    <property type="project" value="UniProtKB-KW"/>
</dbReference>
<proteinExistence type="predicted"/>
<dbReference type="Gene3D" id="2.10.109.10">
    <property type="entry name" value="Umud Fragment, subunit A"/>
    <property type="match status" value="1"/>
</dbReference>
<dbReference type="Pfam" id="PF01381">
    <property type="entry name" value="HTH_3"/>
    <property type="match status" value="1"/>
</dbReference>
<dbReference type="PANTHER" id="PTHR40661">
    <property type="match status" value="1"/>
</dbReference>